<protein>
    <recommendedName>
        <fullName evidence="4">Terminase large subunit</fullName>
    </recommendedName>
</protein>
<feature type="compositionally biased region" description="Acidic residues" evidence="1">
    <location>
        <begin position="521"/>
        <end position="530"/>
    </location>
</feature>
<proteinExistence type="predicted"/>
<evidence type="ECO:0000256" key="1">
    <source>
        <dbReference type="SAM" id="MobiDB-lite"/>
    </source>
</evidence>
<name>A0AAX4JH32_9CAUD</name>
<dbReference type="Gene3D" id="3.30.420.240">
    <property type="match status" value="1"/>
</dbReference>
<reference evidence="2" key="1">
    <citation type="submission" date="2024-01" db="EMBL/GenBank/DDBJ databases">
        <authorList>
            <person name="Zhu Q."/>
        </authorList>
    </citation>
    <scope>NUCLEOTIDE SEQUENCE</scope>
</reference>
<dbReference type="EMBL" id="PP079243">
    <property type="protein sequence ID" value="WVK90010.1"/>
    <property type="molecule type" value="Genomic_DNA"/>
</dbReference>
<sequence>MSQSPKTKRTLIAQSLDEWLDQVNYAELNSDTYMPSEFALSFMNFIKLVNGKEGESNKTPPVHLKMLDKIGSGDSAYLANLCFRGAAKTTLFMEYMTLYIAVFGYLPNFGRIDAMIYVSDSMDNGVKSARKNIEYRYANSEFLQKWIPDAKFTDNYLEFTNVDGLKLGVKMFGAKTGIRGSKIFGKRPVFCILDDLVSDDDAKSKTSMAAIKDTVYKGIDYALDPTRRKVVFNGTPFNKDDILIEAVESGAWDVNVWPVCERFPCTREEFVGAWEDRFSYDYVLDAYERSVKTGKVAAFMQELMLRITSEEERLVQDAEIKWYKRADLLKYRSNFNFYITTDFATSAKQTADFSVISVWAYNANGDWFWVDGVCERQTMDKNVDDLFRLVSIYKPQMVGIEVTGQQGGFIPWLQSEMMNRNIWFNFASSEKSGAPGIRPVVDKLSRFNLVVPWFKAGKFYWPEEMKTSKIMAEFMTEIRLATQSGLKGKDDALDTISMLGYFKPWKPSESAPVGAHSAPDVYDDDAEPEEATGLSSYIV</sequence>
<feature type="region of interest" description="Disordered" evidence="1">
    <location>
        <begin position="512"/>
        <end position="539"/>
    </location>
</feature>
<evidence type="ECO:0008006" key="4">
    <source>
        <dbReference type="Google" id="ProtNLM"/>
    </source>
</evidence>
<accession>A0AAX4JH32</accession>
<evidence type="ECO:0000313" key="2">
    <source>
        <dbReference type="EMBL" id="WVK90010.1"/>
    </source>
</evidence>
<organism evidence="2 3">
    <name type="scientific">Burkholderia phage vB_BpP_HN02</name>
    <dbReference type="NCBI Taxonomy" id="3116925"/>
    <lineage>
        <taxon>Viruses</taxon>
        <taxon>Duplodnaviria</taxon>
        <taxon>Heunggongvirae</taxon>
        <taxon>Uroviricota</taxon>
        <taxon>Caudoviricetes</taxon>
        <taxon>Schitoviridae</taxon>
    </lineage>
</organism>
<evidence type="ECO:0000313" key="3">
    <source>
        <dbReference type="Proteomes" id="UP001432380"/>
    </source>
</evidence>
<dbReference type="Proteomes" id="UP001432380">
    <property type="component" value="Segment"/>
</dbReference>